<reference evidence="2" key="1">
    <citation type="submission" date="2025-08" db="UniProtKB">
        <authorList>
            <consortium name="Ensembl"/>
        </authorList>
    </citation>
    <scope>IDENTIFICATION</scope>
</reference>
<accession>A0A669QFK6</accession>
<evidence type="ECO:0000256" key="1">
    <source>
        <dbReference type="SAM" id="MobiDB-lite"/>
    </source>
</evidence>
<feature type="compositionally biased region" description="Basic and acidic residues" evidence="1">
    <location>
        <begin position="69"/>
        <end position="78"/>
    </location>
</feature>
<organism evidence="2 3">
    <name type="scientific">Phasianus colchicus</name>
    <name type="common">Common pheasant</name>
    <dbReference type="NCBI Taxonomy" id="9054"/>
    <lineage>
        <taxon>Eukaryota</taxon>
        <taxon>Metazoa</taxon>
        <taxon>Chordata</taxon>
        <taxon>Craniata</taxon>
        <taxon>Vertebrata</taxon>
        <taxon>Euteleostomi</taxon>
        <taxon>Archelosauria</taxon>
        <taxon>Archosauria</taxon>
        <taxon>Dinosauria</taxon>
        <taxon>Saurischia</taxon>
        <taxon>Theropoda</taxon>
        <taxon>Coelurosauria</taxon>
        <taxon>Aves</taxon>
        <taxon>Neognathae</taxon>
        <taxon>Galloanserae</taxon>
        <taxon>Galliformes</taxon>
        <taxon>Phasianidae</taxon>
        <taxon>Phasianinae</taxon>
        <taxon>Phasianus</taxon>
    </lineage>
</organism>
<evidence type="ECO:0000313" key="3">
    <source>
        <dbReference type="Proteomes" id="UP000472261"/>
    </source>
</evidence>
<evidence type="ECO:0000313" key="2">
    <source>
        <dbReference type="Ensembl" id="ENSPCLP00000019444.1"/>
    </source>
</evidence>
<feature type="region of interest" description="Disordered" evidence="1">
    <location>
        <begin position="1"/>
        <end position="93"/>
    </location>
</feature>
<name>A0A669QFK6_PHACC</name>
<dbReference type="Proteomes" id="UP000472261">
    <property type="component" value="Unplaced"/>
</dbReference>
<protein>
    <submittedName>
        <fullName evidence="2">Uncharacterized protein</fullName>
    </submittedName>
</protein>
<dbReference type="AlphaFoldDB" id="A0A669QFK6"/>
<reference evidence="2" key="2">
    <citation type="submission" date="2025-09" db="UniProtKB">
        <authorList>
            <consortium name="Ensembl"/>
        </authorList>
    </citation>
    <scope>IDENTIFICATION</scope>
</reference>
<keyword evidence="3" id="KW-1185">Reference proteome</keyword>
<sequence>MTEEQGTAEGRLRRGSGEDAAPEPALPELGSPHVEHHGGDDVKVREVDAELPGQVEEDEEGSGQPLAEHAVRPGRDPQSHPTHSALISALSRC</sequence>
<dbReference type="Ensembl" id="ENSPCLT00000025911.1">
    <property type="protein sequence ID" value="ENSPCLP00000019444.1"/>
    <property type="gene ID" value="ENSPCLG00000016306.1"/>
</dbReference>
<proteinExistence type="predicted"/>
<feature type="compositionally biased region" description="Basic and acidic residues" evidence="1">
    <location>
        <begin position="33"/>
        <end position="48"/>
    </location>
</feature>